<dbReference type="PANTHER" id="PTHR30632:SF14">
    <property type="entry name" value="TUNGSTATE_MOLYBDATE_CHROMATE-BINDING PROTEIN MODA"/>
    <property type="match status" value="1"/>
</dbReference>
<accession>A0A0R3LQ05</accession>
<keyword evidence="2" id="KW-0479">Metal-binding</keyword>
<evidence type="ECO:0000256" key="2">
    <source>
        <dbReference type="ARBA" id="ARBA00022723"/>
    </source>
</evidence>
<dbReference type="GO" id="GO:0030973">
    <property type="term" value="F:molybdate ion binding"/>
    <property type="evidence" value="ECO:0007669"/>
    <property type="project" value="TreeGrafter"/>
</dbReference>
<name>A0A0R3LQ05_9BRAD</name>
<evidence type="ECO:0008006" key="7">
    <source>
        <dbReference type="Google" id="ProtNLM"/>
    </source>
</evidence>
<dbReference type="GO" id="GO:0046872">
    <property type="term" value="F:metal ion binding"/>
    <property type="evidence" value="ECO:0007669"/>
    <property type="project" value="UniProtKB-KW"/>
</dbReference>
<dbReference type="Proteomes" id="UP000050863">
    <property type="component" value="Unassembled WGS sequence"/>
</dbReference>
<evidence type="ECO:0000256" key="3">
    <source>
        <dbReference type="ARBA" id="ARBA00022729"/>
    </source>
</evidence>
<dbReference type="STRING" id="280332.CQ12_25300"/>
<dbReference type="RefSeq" id="WP_057836067.1">
    <property type="nucleotide sequence ID" value="NZ_LLXZ01000096.1"/>
</dbReference>
<evidence type="ECO:0000256" key="1">
    <source>
        <dbReference type="ARBA" id="ARBA00009175"/>
    </source>
</evidence>
<dbReference type="Gene3D" id="3.40.190.10">
    <property type="entry name" value="Periplasmic binding protein-like II"/>
    <property type="match status" value="2"/>
</dbReference>
<evidence type="ECO:0000313" key="5">
    <source>
        <dbReference type="EMBL" id="KRR07919.1"/>
    </source>
</evidence>
<dbReference type="InterPro" id="IPR005950">
    <property type="entry name" value="ModA"/>
</dbReference>
<sequence>MRLARFILINATLMLVMLGNAEAASINVAGAANFTESAKIAASFKRTTGHKGLLLFGASRELCSQITQDAPFQVLLSTSRSCSKNRVEYGLAVQESRFSYVIGKLVLRSSIATFVNGAVTLKTTCFANLSICNLVPSPDGAAAVQPISTLGLYEAMQPNLVEGATMTQAYQFIETGKAELSVAPSQLIVTIDDWRRMIPQELHVLIPVGPVLVLICTDGKTRRASLDFLRRPQAHAVIAREGYVRGEQS</sequence>
<feature type="signal peptide" evidence="4">
    <location>
        <begin position="1"/>
        <end position="23"/>
    </location>
</feature>
<evidence type="ECO:0000313" key="6">
    <source>
        <dbReference type="Proteomes" id="UP000050863"/>
    </source>
</evidence>
<dbReference type="GO" id="GO:0015689">
    <property type="term" value="P:molybdate ion transport"/>
    <property type="evidence" value="ECO:0007669"/>
    <property type="project" value="InterPro"/>
</dbReference>
<keyword evidence="6" id="KW-1185">Reference proteome</keyword>
<dbReference type="PANTHER" id="PTHR30632">
    <property type="entry name" value="MOLYBDATE-BINDING PERIPLASMIC PROTEIN"/>
    <property type="match status" value="1"/>
</dbReference>
<keyword evidence="3 4" id="KW-0732">Signal</keyword>
<dbReference type="OrthoDB" id="9785015at2"/>
<dbReference type="NCBIfam" id="TIGR01256">
    <property type="entry name" value="modA"/>
    <property type="match status" value="1"/>
</dbReference>
<organism evidence="5 6">
    <name type="scientific">Bradyrhizobium jicamae</name>
    <dbReference type="NCBI Taxonomy" id="280332"/>
    <lineage>
        <taxon>Bacteria</taxon>
        <taxon>Pseudomonadati</taxon>
        <taxon>Pseudomonadota</taxon>
        <taxon>Alphaproteobacteria</taxon>
        <taxon>Hyphomicrobiales</taxon>
        <taxon>Nitrobacteraceae</taxon>
        <taxon>Bradyrhizobium</taxon>
    </lineage>
</organism>
<feature type="chain" id="PRO_5006443279" description="Molybdate ABC transporter substrate-binding protein" evidence="4">
    <location>
        <begin position="24"/>
        <end position="249"/>
    </location>
</feature>
<dbReference type="Pfam" id="PF13531">
    <property type="entry name" value="SBP_bac_11"/>
    <property type="match status" value="1"/>
</dbReference>
<dbReference type="EMBL" id="LLXZ01000096">
    <property type="protein sequence ID" value="KRR07919.1"/>
    <property type="molecule type" value="Genomic_DNA"/>
</dbReference>
<dbReference type="InterPro" id="IPR050682">
    <property type="entry name" value="ModA/WtpA"/>
</dbReference>
<proteinExistence type="inferred from homology"/>
<comment type="similarity">
    <text evidence="1">Belongs to the bacterial solute-binding protein ModA family.</text>
</comment>
<protein>
    <recommendedName>
        <fullName evidence="7">Molybdate ABC transporter substrate-binding protein</fullName>
    </recommendedName>
</protein>
<dbReference type="AlphaFoldDB" id="A0A0R3LQ05"/>
<evidence type="ECO:0000256" key="4">
    <source>
        <dbReference type="SAM" id="SignalP"/>
    </source>
</evidence>
<comment type="caution">
    <text evidence="5">The sequence shown here is derived from an EMBL/GenBank/DDBJ whole genome shotgun (WGS) entry which is preliminary data.</text>
</comment>
<reference evidence="5 6" key="1">
    <citation type="submission" date="2014-03" db="EMBL/GenBank/DDBJ databases">
        <title>Bradyrhizobium valentinum sp. nov., isolated from effective nodules of Lupinus mariae-josephae, a lupine endemic of basic-lime soils in Eastern Spain.</title>
        <authorList>
            <person name="Duran D."/>
            <person name="Rey L."/>
            <person name="Navarro A."/>
            <person name="Busquets A."/>
            <person name="Imperial J."/>
            <person name="Ruiz-Argueso T."/>
        </authorList>
    </citation>
    <scope>NUCLEOTIDE SEQUENCE [LARGE SCALE GENOMIC DNA]</scope>
    <source>
        <strain evidence="5 6">PAC68</strain>
    </source>
</reference>
<gene>
    <name evidence="5" type="ORF">CQ12_25300</name>
</gene>
<dbReference type="SUPFAM" id="SSF53850">
    <property type="entry name" value="Periplasmic binding protein-like II"/>
    <property type="match status" value="1"/>
</dbReference>